<dbReference type="InterPro" id="IPR015813">
    <property type="entry name" value="Pyrv/PenolPyrv_kinase-like_dom"/>
</dbReference>
<sequence length="268" mass="27723">MTSDKARKLKALDPLVLPNVWDAGSAVLVVAAGAQAVATTSGGVAWSLGKPDGQVLTRDEMIDQVRRIAAAVDVPVSADIEGGYGAAPADVRRTIEDVVAAGAVGVNLEDSTAPGGPLFSVDEQVERIAAARAGATAAGLPELLINLRTDVFLFGIGPEDGRLSDVLDRAKQYAEAGADGLFVPGLTDLRTVAELTEHSPLPVNVMAGPGAPTVAEFVAHGVRRVSVGTAITQAAYSKTLDAARELLDHGTYTELENTLDFGELNAKF</sequence>
<keyword evidence="2" id="KW-1185">Reference proteome</keyword>
<dbReference type="RefSeq" id="WP_184804832.1">
    <property type="nucleotide sequence ID" value="NZ_JACHMY010000001.1"/>
</dbReference>
<dbReference type="SUPFAM" id="SSF51621">
    <property type="entry name" value="Phosphoenolpyruvate/pyruvate domain"/>
    <property type="match status" value="1"/>
</dbReference>
<evidence type="ECO:0000313" key="1">
    <source>
        <dbReference type="EMBL" id="MBB5841466.1"/>
    </source>
</evidence>
<dbReference type="InterPro" id="IPR040442">
    <property type="entry name" value="Pyrv_kinase-like_dom_sf"/>
</dbReference>
<name>A0A7W9JG16_9ACTN</name>
<accession>A0A7W9JG16</accession>
<reference evidence="1 2" key="1">
    <citation type="submission" date="2020-08" db="EMBL/GenBank/DDBJ databases">
        <title>Sequencing the genomes of 1000 actinobacteria strains.</title>
        <authorList>
            <person name="Klenk H.-P."/>
        </authorList>
    </citation>
    <scope>NUCLEOTIDE SEQUENCE [LARGE SCALE GENOMIC DNA]</scope>
    <source>
        <strain evidence="1 2">DSM 28967</strain>
    </source>
</reference>
<dbReference type="Pfam" id="PF13714">
    <property type="entry name" value="PEP_mutase"/>
    <property type="match status" value="1"/>
</dbReference>
<dbReference type="AlphaFoldDB" id="A0A7W9JG16"/>
<dbReference type="InterPro" id="IPR039556">
    <property type="entry name" value="ICL/PEPM"/>
</dbReference>
<proteinExistence type="predicted"/>
<comment type="caution">
    <text evidence="1">The sequence shown here is derived from an EMBL/GenBank/DDBJ whole genome shotgun (WGS) entry which is preliminary data.</text>
</comment>
<organism evidence="1 2">
    <name type="scientific">Kribbella italica</name>
    <dbReference type="NCBI Taxonomy" id="1540520"/>
    <lineage>
        <taxon>Bacteria</taxon>
        <taxon>Bacillati</taxon>
        <taxon>Actinomycetota</taxon>
        <taxon>Actinomycetes</taxon>
        <taxon>Propionibacteriales</taxon>
        <taxon>Kribbellaceae</taxon>
        <taxon>Kribbella</taxon>
    </lineage>
</organism>
<dbReference type="GO" id="GO:0016829">
    <property type="term" value="F:lyase activity"/>
    <property type="evidence" value="ECO:0007669"/>
    <property type="project" value="UniProtKB-KW"/>
</dbReference>
<keyword evidence="1" id="KW-0456">Lyase</keyword>
<dbReference type="Gene3D" id="6.10.250.2750">
    <property type="match status" value="1"/>
</dbReference>
<dbReference type="CDD" id="cd00377">
    <property type="entry name" value="ICL_PEPM"/>
    <property type="match status" value="1"/>
</dbReference>
<dbReference type="PANTHER" id="PTHR42905:SF16">
    <property type="entry name" value="CARBOXYPHOSPHONOENOLPYRUVATE PHOSPHONOMUTASE-LIKE PROTEIN (AFU_ORTHOLOGUE AFUA_5G07230)"/>
    <property type="match status" value="1"/>
</dbReference>
<evidence type="ECO:0000313" key="2">
    <source>
        <dbReference type="Proteomes" id="UP000549971"/>
    </source>
</evidence>
<gene>
    <name evidence="1" type="ORF">HDA39_008200</name>
</gene>
<dbReference type="PANTHER" id="PTHR42905">
    <property type="entry name" value="PHOSPHOENOLPYRUVATE CARBOXYLASE"/>
    <property type="match status" value="1"/>
</dbReference>
<protein>
    <submittedName>
        <fullName evidence="1">2-methylisocitrate lyase-like PEP mutase family enzyme</fullName>
    </submittedName>
</protein>
<dbReference type="Gene3D" id="3.20.20.60">
    <property type="entry name" value="Phosphoenolpyruvate-binding domains"/>
    <property type="match status" value="1"/>
</dbReference>
<dbReference type="Proteomes" id="UP000549971">
    <property type="component" value="Unassembled WGS sequence"/>
</dbReference>
<dbReference type="EMBL" id="JACHMY010000001">
    <property type="protein sequence ID" value="MBB5841466.1"/>
    <property type="molecule type" value="Genomic_DNA"/>
</dbReference>